<keyword evidence="2 3" id="KW-0812">Transmembrane</keyword>
<accession>A0A5N5QJQ3</accession>
<evidence type="ECO:0000313" key="4">
    <source>
        <dbReference type="Proteomes" id="UP000383932"/>
    </source>
</evidence>
<organism evidence="3 4">
    <name type="scientific">Ceratobasidium theobromae</name>
    <dbReference type="NCBI Taxonomy" id="1582974"/>
    <lineage>
        <taxon>Eukaryota</taxon>
        <taxon>Fungi</taxon>
        <taxon>Dikarya</taxon>
        <taxon>Basidiomycota</taxon>
        <taxon>Agaricomycotina</taxon>
        <taxon>Agaricomycetes</taxon>
        <taxon>Cantharellales</taxon>
        <taxon>Ceratobasidiaceae</taxon>
        <taxon>Ceratobasidium</taxon>
    </lineage>
</organism>
<comment type="caution">
    <text evidence="3">The sequence shown here is derived from an EMBL/GenBank/DDBJ whole genome shotgun (WGS) entry which is preliminary data.</text>
</comment>
<evidence type="ECO:0000256" key="2">
    <source>
        <dbReference type="SAM" id="Phobius"/>
    </source>
</evidence>
<feature type="compositionally biased region" description="Polar residues" evidence="1">
    <location>
        <begin position="890"/>
        <end position="900"/>
    </location>
</feature>
<feature type="region of interest" description="Disordered" evidence="1">
    <location>
        <begin position="539"/>
        <end position="851"/>
    </location>
</feature>
<feature type="compositionally biased region" description="Acidic residues" evidence="1">
    <location>
        <begin position="547"/>
        <end position="563"/>
    </location>
</feature>
<dbReference type="OrthoDB" id="3270864at2759"/>
<feature type="region of interest" description="Disordered" evidence="1">
    <location>
        <begin position="438"/>
        <end position="487"/>
    </location>
</feature>
<evidence type="ECO:0000256" key="1">
    <source>
        <dbReference type="SAM" id="MobiDB-lite"/>
    </source>
</evidence>
<feature type="compositionally biased region" description="Polar residues" evidence="1">
    <location>
        <begin position="461"/>
        <end position="470"/>
    </location>
</feature>
<name>A0A5N5QJQ3_9AGAM</name>
<keyword evidence="2" id="KW-0472">Membrane</keyword>
<evidence type="ECO:0000313" key="3">
    <source>
        <dbReference type="EMBL" id="KAB5591763.1"/>
    </source>
</evidence>
<sequence length="942" mass="102507">MLLVELTAVNLVATNGRRYTKVRLVLGVLGPKCPSTANMLLVFISLVSMTRSILAQQGPTQCHDSQMTGWMLNSEGQNPCQVVQDLMRICNPSFDIDWLTPSYSCDNSPSSIVAACCCGSPTFALYSACWSCQYNYTMDVVKTTFTSFEKGCASVPTPLTSYDPIIKNLADQVDIPLWAKMEPSAGKWDLLAAWRNATPEAPTTTPPVPTAYPVSMNTLSSSSIIGIIVGSVFGTSLMFILAAIILWRCLGIGRYRQQDDDIQVGRNMGYLDGEYIYVRPETLQPNGTLAVGRRFTSRDPRRRVRPQTELDLEASDYDVSPIPSDYDNDTLGRPLRARSRSDVRSSYLGGRSLSYVEPPSPYSPAHHASLDGRYTGYHPGMSPRLSLEEPRYDTPRRISQERRSSRGEYDRGALGIYGIEYPETSRPVSGHFSYHRPRASLDHRDRPTSTHFVDRRPLSGQFPTSRSISGHFSDYRTSAERRQDHRVSVRSGLYHASFDSTRRSGDGVARFGRLEEVRRSRDGGRFSREEDGVGRVRDVYRKASLSEGEEDREDQGDVGESDEAGAPRHSEASGSNFQQPLRKRSQSARTSCGWADENGDVSIKGRPDDASKSVDSPETPVPETPASPATTSNPQSAHMPTKPARPHLRIMNPHSDLESRPVAGPTTPATPSIIREPSLLARARTLLSARSSGSGSSGHRNQESASGPPSAWTQRLPNVLRSRSRSRTGSIVPSRPGSSDSAHGSDVTSVYHTAHGHPSGSGTPATELGHRSRASAQASDEASYRQEIDAGIQLVVENPSNMAPPENGTSPPSYGEPSSSRLRPNPVSSSEDPNRLSTLTRDTGDWDGSTVSSGVIQTWTAARRPTGFVGIGRVLSSEQTPRSSHEAGMSMQNTSSTAVSTADEGEEEEHDKPVLGHGSVALDSHKEDGSRETAVGRGGGIL</sequence>
<feature type="region of interest" description="Disordered" evidence="1">
    <location>
        <begin position="317"/>
        <end position="407"/>
    </location>
</feature>
<feature type="compositionally biased region" description="Polar residues" evidence="1">
    <location>
        <begin position="703"/>
        <end position="716"/>
    </location>
</feature>
<feature type="compositionally biased region" description="Basic and acidic residues" evidence="1">
    <location>
        <begin position="439"/>
        <end position="457"/>
    </location>
</feature>
<dbReference type="Proteomes" id="UP000383932">
    <property type="component" value="Unassembled WGS sequence"/>
</dbReference>
<protein>
    <submittedName>
        <fullName evidence="3">Transmembrane protein</fullName>
    </submittedName>
</protein>
<keyword evidence="4" id="KW-1185">Reference proteome</keyword>
<feature type="compositionally biased region" description="Polar residues" evidence="1">
    <location>
        <begin position="627"/>
        <end position="638"/>
    </location>
</feature>
<gene>
    <name evidence="3" type="ORF">CTheo_4795</name>
</gene>
<feature type="compositionally biased region" description="Basic and acidic residues" evidence="1">
    <location>
        <begin position="473"/>
        <end position="487"/>
    </location>
</feature>
<feature type="compositionally biased region" description="Polar residues" evidence="1">
    <location>
        <begin position="807"/>
        <end position="841"/>
    </location>
</feature>
<feature type="compositionally biased region" description="Low complexity" evidence="1">
    <location>
        <begin position="678"/>
        <end position="698"/>
    </location>
</feature>
<dbReference type="AlphaFoldDB" id="A0A5N5QJQ3"/>
<feature type="compositionally biased region" description="Basic and acidic residues" evidence="1">
    <location>
        <begin position="603"/>
        <end position="612"/>
    </location>
</feature>
<feature type="compositionally biased region" description="Polar residues" evidence="1">
    <location>
        <begin position="727"/>
        <end position="751"/>
    </location>
</feature>
<feature type="transmembrane region" description="Helical" evidence="2">
    <location>
        <begin position="224"/>
        <end position="247"/>
    </location>
</feature>
<proteinExistence type="predicted"/>
<feature type="region of interest" description="Disordered" evidence="1">
    <location>
        <begin position="877"/>
        <end position="942"/>
    </location>
</feature>
<reference evidence="3 4" key="1">
    <citation type="journal article" date="2019" name="Fungal Biol. Biotechnol.">
        <title>Draft genome sequence of fastidious pathogen Ceratobasidium theobromae, which causes vascular-streak dieback in Theobroma cacao.</title>
        <authorList>
            <person name="Ali S.S."/>
            <person name="Asman A."/>
            <person name="Shao J."/>
            <person name="Firmansyah A.P."/>
            <person name="Susilo A.W."/>
            <person name="Rosmana A."/>
            <person name="McMahon P."/>
            <person name="Junaid M."/>
            <person name="Guest D."/>
            <person name="Kheng T.Y."/>
            <person name="Meinhardt L.W."/>
            <person name="Bailey B.A."/>
        </authorList>
    </citation>
    <scope>NUCLEOTIDE SEQUENCE [LARGE SCALE GENOMIC DNA]</scope>
    <source>
        <strain evidence="3 4">CT2</strain>
    </source>
</reference>
<feature type="compositionally biased region" description="Basic and acidic residues" evidence="1">
    <location>
        <begin position="386"/>
        <end position="407"/>
    </location>
</feature>
<keyword evidence="2" id="KW-1133">Transmembrane helix</keyword>
<dbReference type="EMBL" id="SSOP01000090">
    <property type="protein sequence ID" value="KAB5591763.1"/>
    <property type="molecule type" value="Genomic_DNA"/>
</dbReference>